<proteinExistence type="predicted"/>
<reference evidence="3" key="1">
    <citation type="submission" date="2017-09" db="EMBL/GenBank/DDBJ databases">
        <authorList>
            <person name="Varghese N."/>
            <person name="Submissions S."/>
        </authorList>
    </citation>
    <scope>NUCLEOTIDE SEQUENCE [LARGE SCALE GENOMIC DNA]</scope>
    <source>
        <strain evidence="3">C7</strain>
    </source>
</reference>
<gene>
    <name evidence="2" type="ORF">SAMN06273572_10446</name>
</gene>
<sequence>MKHSRNFLLSSSAIVAVSFVGMAALAAPQDAGSVIGNQAVATYTNAAGDTITVTSNKVETIVQQVAGVSMTSDNSEQIAPGGKAFLPHIVTNDGNGPDSFDLSYVDNTGDFNFASVVFYADANLDGVADNATPITETPVLGAGERFGFIVDATAPSTASAADAETLTITAASALTAATTAVNTDTLTVANGAIMELVKSMVVDKSAGDATIIDAGDTIEVTLTYSNTGLAASDTYSVQDIIDTDLPYTVGSAQWSDATVVGGLDETNGTAVDATNGSLDTIAYQYTAGTNTIDFEISEVPAGRTGSVTFEVTIGGTADAGLIENTATQSDNDRAYPPSNTASVTVASQYAHIIDDTFTQTDTTVLTSTTDDGAAGNDEVLETGDVSQGTTIEFEFVIGNNSNQDDSYTLDVANGDFPLGTSFRIVASDGATPVVGSIPLDAGDGAKVFVLATLPSDAAPTASGATNYTATITATSDETGTTNTSVAEFTGAVLAASVDLENTVAGSEGDGAAPTDGGDPWVTEATDPGVPVTFPLNIENQGPTSDSYNLTLNQALPAGWTVEFQLADGSIVTNTGTIGSGDTANITVVVTPAPGSAPVSQLIDINVASPVSGQSDSITNQVTVNEVIDVSIVESQTVQASPNGVVDILHTISNAGNIDIVEGSITAAGLSGFSGTIFWDKNGNGVLDATDEVIDNFNDLTDNIGGTTDGLAAGETISLIYRVQAGALAGSSEVATLTLDSNLNTDTKADRDTTNNTVDDQVVVVTGDVTLSKTQAIDPLCNDNPGAFSAERQDVEPNQCIVYRIEAANTGSTPVTDVIIRDVVPAYTTFETCGGACPAVVTPGTATVDVTGAPNLETDHGTINPGSTGTFEFTVRVDN</sequence>
<keyword evidence="1" id="KW-0732">Signal</keyword>
<dbReference type="Proteomes" id="UP000220034">
    <property type="component" value="Unassembled WGS sequence"/>
</dbReference>
<feature type="signal peptide" evidence="1">
    <location>
        <begin position="1"/>
        <end position="26"/>
    </location>
</feature>
<protein>
    <submittedName>
        <fullName evidence="2">Conserved repeat domain-containing protein</fullName>
    </submittedName>
</protein>
<name>A0A2C9CSZ0_9RHOB</name>
<dbReference type="RefSeq" id="WP_245851580.1">
    <property type="nucleotide sequence ID" value="NZ_OCTN01000004.1"/>
</dbReference>
<dbReference type="InterPro" id="IPR047589">
    <property type="entry name" value="DUF11_rpt"/>
</dbReference>
<organism evidence="2 3">
    <name type="scientific">Pontivivens marinum</name>
    <dbReference type="NCBI Taxonomy" id="1690039"/>
    <lineage>
        <taxon>Bacteria</taxon>
        <taxon>Pseudomonadati</taxon>
        <taxon>Pseudomonadota</taxon>
        <taxon>Alphaproteobacteria</taxon>
        <taxon>Rhodobacterales</taxon>
        <taxon>Paracoccaceae</taxon>
        <taxon>Pontivivens</taxon>
    </lineage>
</organism>
<feature type="chain" id="PRO_5012180564" evidence="1">
    <location>
        <begin position="27"/>
        <end position="878"/>
    </location>
</feature>
<evidence type="ECO:0000313" key="2">
    <source>
        <dbReference type="EMBL" id="SOH94348.1"/>
    </source>
</evidence>
<evidence type="ECO:0000313" key="3">
    <source>
        <dbReference type="Proteomes" id="UP000220034"/>
    </source>
</evidence>
<accession>A0A2C9CSZ0</accession>
<dbReference type="AlphaFoldDB" id="A0A2C9CSZ0"/>
<dbReference type="EMBL" id="OCTN01000004">
    <property type="protein sequence ID" value="SOH94348.1"/>
    <property type="molecule type" value="Genomic_DNA"/>
</dbReference>
<dbReference type="NCBIfam" id="TIGR01451">
    <property type="entry name" value="B_ant_repeat"/>
    <property type="match status" value="1"/>
</dbReference>
<keyword evidence="3" id="KW-1185">Reference proteome</keyword>
<evidence type="ECO:0000256" key="1">
    <source>
        <dbReference type="SAM" id="SignalP"/>
    </source>
</evidence>